<keyword evidence="4" id="KW-0503">Monooxygenase</keyword>
<evidence type="ECO:0000256" key="4">
    <source>
        <dbReference type="ARBA" id="ARBA00023033"/>
    </source>
</evidence>
<dbReference type="Gene3D" id="3.20.20.30">
    <property type="entry name" value="Luciferase-like domain"/>
    <property type="match status" value="1"/>
</dbReference>
<dbReference type="EMBL" id="JAODYY010000009">
    <property type="protein sequence ID" value="MDH0125947.1"/>
    <property type="molecule type" value="Genomic_DNA"/>
</dbReference>
<dbReference type="NCBIfam" id="TIGR03860">
    <property type="entry name" value="FMN_nitrolo"/>
    <property type="match status" value="1"/>
</dbReference>
<evidence type="ECO:0000256" key="5">
    <source>
        <dbReference type="ARBA" id="ARBA00033748"/>
    </source>
</evidence>
<comment type="caution">
    <text evidence="8">The sequence shown here is derived from an EMBL/GenBank/DDBJ whole genome shotgun (WGS) entry which is preliminary data.</text>
</comment>
<dbReference type="GO" id="GO:0004497">
    <property type="term" value="F:monooxygenase activity"/>
    <property type="evidence" value="ECO:0007669"/>
    <property type="project" value="UniProtKB-KW"/>
</dbReference>
<dbReference type="CDD" id="cd01095">
    <property type="entry name" value="Nitrilotriacetate_monoxgenase"/>
    <property type="match status" value="1"/>
</dbReference>
<keyword evidence="2 6" id="KW-0288">FMN</keyword>
<dbReference type="Pfam" id="PF00296">
    <property type="entry name" value="Bac_luciferase"/>
    <property type="match status" value="1"/>
</dbReference>
<evidence type="ECO:0000313" key="9">
    <source>
        <dbReference type="Proteomes" id="UP001158087"/>
    </source>
</evidence>
<name>A0AA42KUU9_9HYPH</name>
<protein>
    <submittedName>
        <fullName evidence="8">LLM class flavin-dependent oxidoreductase</fullName>
    </submittedName>
</protein>
<sequence>MSNSNHQTPRRSGLILGLSVTSNGSHTSGWRYPGAPADSSLDIDFWQDLARRAEAAKIHFIFFADGAAVRQGGDDPEALRYIGKVDQFEPLTLISALSTATRNIGFIATASTTYNEPYTVARKYASIDYISKGRVGWNVVTSWSEAEAKNFNLDRSIEHGLRYRRASEFVDVVFKLWNSWEDDAFSRNQTSGQYLDPAKLHIPNHKGEFFSVKGPLNVARPIQGFPVIAQAGSSEPGQQLAARTANLVYTAQQNFENARVFYEGLKARLSAEGRGRDSLKILPGILPIIGRTREEAEERHQKLRSLIHPAVAYAMLEPKFGDMSAYPLDGPIPDLPETNGIKSIKAQLDAARAKGLTIRELYETSGAGGHRQIVGTAQEIADLIEEWFVGEACDGFNIMPPYFNEGLQDIFDLLIPELQRRGLFHGDYDGHTLRENIGLERPAHPAAQLAANAGAE</sequence>
<evidence type="ECO:0000256" key="3">
    <source>
        <dbReference type="ARBA" id="ARBA00023002"/>
    </source>
</evidence>
<feature type="domain" description="Luciferase-like" evidence="7">
    <location>
        <begin position="40"/>
        <end position="387"/>
    </location>
</feature>
<keyword evidence="1 6" id="KW-0285">Flavoprotein</keyword>
<evidence type="ECO:0000256" key="1">
    <source>
        <dbReference type="ARBA" id="ARBA00022630"/>
    </source>
</evidence>
<feature type="binding site" evidence="6">
    <location>
        <position position="159"/>
    </location>
    <ligand>
        <name>FMN</name>
        <dbReference type="ChEBI" id="CHEBI:58210"/>
    </ligand>
</feature>
<dbReference type="SUPFAM" id="SSF51679">
    <property type="entry name" value="Bacterial luciferase-like"/>
    <property type="match status" value="1"/>
</dbReference>
<comment type="similarity">
    <text evidence="5">Belongs to the NtaA/SnaA/DszA monooxygenase family.</text>
</comment>
<evidence type="ECO:0000259" key="7">
    <source>
        <dbReference type="Pfam" id="PF00296"/>
    </source>
</evidence>
<dbReference type="PIRSF" id="PIRSF000337">
    <property type="entry name" value="NTA_MOA"/>
    <property type="match status" value="1"/>
</dbReference>
<gene>
    <name evidence="8" type="ORF">N7376_18315</name>
</gene>
<accession>A0AA42KUU9</accession>
<feature type="binding site" evidence="6">
    <location>
        <position position="163"/>
    </location>
    <ligand>
        <name>FMN</name>
        <dbReference type="ChEBI" id="CHEBI:58210"/>
    </ligand>
</feature>
<feature type="binding site" evidence="6">
    <location>
        <position position="233"/>
    </location>
    <ligand>
        <name>FMN</name>
        <dbReference type="ChEBI" id="CHEBI:58210"/>
    </ligand>
</feature>
<evidence type="ECO:0000313" key="8">
    <source>
        <dbReference type="EMBL" id="MDH0125947.1"/>
    </source>
</evidence>
<reference evidence="8" key="1">
    <citation type="submission" date="2022-09" db="EMBL/GenBank/DDBJ databases">
        <title>Intensive care unit water sources are persistently colonized with multi-drug resistant bacteria and are the site of extensive horizontal gene transfer of antibiotic resistance genes.</title>
        <authorList>
            <person name="Diorio-Toth L."/>
        </authorList>
    </citation>
    <scope>NUCLEOTIDE SEQUENCE</scope>
    <source>
        <strain evidence="8">GD04153</strain>
    </source>
</reference>
<feature type="binding site" evidence="6">
    <location>
        <position position="109"/>
    </location>
    <ligand>
        <name>FMN</name>
        <dbReference type="ChEBI" id="CHEBI:58210"/>
    </ligand>
</feature>
<feature type="binding site" evidence="6">
    <location>
        <position position="234"/>
    </location>
    <ligand>
        <name>FMN</name>
        <dbReference type="ChEBI" id="CHEBI:58210"/>
    </ligand>
</feature>
<organism evidence="8 9">
    <name type="scientific">Brucella intermedia GD04153</name>
    <dbReference type="NCBI Taxonomy" id="2975438"/>
    <lineage>
        <taxon>Bacteria</taxon>
        <taxon>Pseudomonadati</taxon>
        <taxon>Pseudomonadota</taxon>
        <taxon>Alphaproteobacteria</taxon>
        <taxon>Hyphomicrobiales</taxon>
        <taxon>Brucellaceae</taxon>
        <taxon>Brucella/Ochrobactrum group</taxon>
        <taxon>Brucella</taxon>
    </lineage>
</organism>
<keyword evidence="3" id="KW-0560">Oxidoreductase</keyword>
<dbReference type="AlphaFoldDB" id="A0AA42KUU9"/>
<dbReference type="InterPro" id="IPR051260">
    <property type="entry name" value="Diverse_substr_monoxygenases"/>
</dbReference>
<evidence type="ECO:0000256" key="6">
    <source>
        <dbReference type="PIRSR" id="PIRSR000337-1"/>
    </source>
</evidence>
<dbReference type="GO" id="GO:0016705">
    <property type="term" value="F:oxidoreductase activity, acting on paired donors, with incorporation or reduction of molecular oxygen"/>
    <property type="evidence" value="ECO:0007669"/>
    <property type="project" value="InterPro"/>
</dbReference>
<evidence type="ECO:0000256" key="2">
    <source>
        <dbReference type="ARBA" id="ARBA00022643"/>
    </source>
</evidence>
<dbReference type="Proteomes" id="UP001158087">
    <property type="component" value="Unassembled WGS sequence"/>
</dbReference>
<dbReference type="InterPro" id="IPR016215">
    <property type="entry name" value="NTA_MOA"/>
</dbReference>
<dbReference type="InterPro" id="IPR036661">
    <property type="entry name" value="Luciferase-like_sf"/>
</dbReference>
<dbReference type="InterPro" id="IPR011251">
    <property type="entry name" value="Luciferase-like_dom"/>
</dbReference>
<feature type="binding site" evidence="6">
    <location>
        <position position="65"/>
    </location>
    <ligand>
        <name>FMN</name>
        <dbReference type="ChEBI" id="CHEBI:58210"/>
    </ligand>
</feature>
<dbReference type="PANTHER" id="PTHR30011">
    <property type="entry name" value="ALKANESULFONATE MONOOXYGENASE-RELATED"/>
    <property type="match status" value="1"/>
</dbReference>
<dbReference type="PANTHER" id="PTHR30011:SF16">
    <property type="entry name" value="C2H2 FINGER DOMAIN TRANSCRIPTION FACTOR (EUROFUNG)-RELATED"/>
    <property type="match status" value="1"/>
</dbReference>
<proteinExistence type="inferred from homology"/>